<name>A0A2V2UFH3_TRYCR</name>
<dbReference type="Proteomes" id="UP000246121">
    <property type="component" value="Unassembled WGS sequence"/>
</dbReference>
<dbReference type="InterPro" id="IPR046835">
    <property type="entry name" value="RHS_N"/>
</dbReference>
<dbReference type="InterPro" id="IPR006518">
    <property type="entry name" value="Trypano_RHS"/>
</dbReference>
<protein>
    <submittedName>
        <fullName evidence="2">Putative retrotransposon hot spot (RHS) protein</fullName>
    </submittedName>
</protein>
<accession>A0A2V2UFH3</accession>
<dbReference type="VEuPathDB" id="TriTrypDB:TCSYLVIO_009277"/>
<dbReference type="NCBIfam" id="TIGR01631">
    <property type="entry name" value="Trypano_RHS"/>
    <property type="match status" value="1"/>
</dbReference>
<proteinExistence type="predicted"/>
<comment type="caution">
    <text evidence="2">The sequence shown here is derived from an EMBL/GenBank/DDBJ whole genome shotgun (WGS) entry which is preliminary data.</text>
</comment>
<dbReference type="VEuPathDB" id="TriTrypDB:TcG_12756"/>
<reference evidence="2 3" key="1">
    <citation type="journal article" date="2018" name="Microb. Genom.">
        <title>Expanding an expanded genome: long-read sequencing of Trypanosoma cruzi.</title>
        <authorList>
            <person name="Berna L."/>
            <person name="Rodriguez M."/>
            <person name="Chiribao M.L."/>
            <person name="Parodi-Talice A."/>
            <person name="Pita S."/>
            <person name="Rijo G."/>
            <person name="Alvarez-Valin F."/>
            <person name="Robello C."/>
        </authorList>
    </citation>
    <scope>NUCLEOTIDE SEQUENCE [LARGE SCALE GENOMIC DNA]</scope>
    <source>
        <strain evidence="2 3">Dm28c</strain>
    </source>
</reference>
<dbReference type="AlphaFoldDB" id="A0A2V2UFH3"/>
<dbReference type="VEuPathDB" id="TriTrypDB:C4B63_461g9"/>
<sequence length="168" mass="18982">MYVLEGYYESVYNARWHHVVEVPDGEGMVMDVKEGEPKQSWTYKTVGRTLEKNDAVQQSGAPRPRLMVLTSDKGWPYTWEQGVGEFIPDCYVNCEVERVWRIVKGDLTKWFSTHVKKKLSPRRRVLIGTPGIGEVNECRLVPPLPAAALRCGAAPNGCLLFWGSNISV</sequence>
<dbReference type="VEuPathDB" id="TriTrypDB:TcCL_Unassigned01186"/>
<feature type="domain" description="Retrotransposon hot spot protein N-terminal" evidence="1">
    <location>
        <begin position="8"/>
        <end position="120"/>
    </location>
</feature>
<evidence type="ECO:0000313" key="3">
    <source>
        <dbReference type="Proteomes" id="UP000246121"/>
    </source>
</evidence>
<evidence type="ECO:0000313" key="2">
    <source>
        <dbReference type="EMBL" id="PWU82947.1"/>
    </source>
</evidence>
<dbReference type="EMBL" id="PRFA01000461">
    <property type="protein sequence ID" value="PWU82947.1"/>
    <property type="molecule type" value="Genomic_DNA"/>
</dbReference>
<gene>
    <name evidence="2" type="ORF">C4B63_461g9</name>
</gene>
<organism evidence="2 3">
    <name type="scientific">Trypanosoma cruzi</name>
    <dbReference type="NCBI Taxonomy" id="5693"/>
    <lineage>
        <taxon>Eukaryota</taxon>
        <taxon>Discoba</taxon>
        <taxon>Euglenozoa</taxon>
        <taxon>Kinetoplastea</taxon>
        <taxon>Metakinetoplastina</taxon>
        <taxon>Trypanosomatida</taxon>
        <taxon>Trypanosomatidae</taxon>
        <taxon>Trypanosoma</taxon>
        <taxon>Schizotrypanum</taxon>
    </lineage>
</organism>
<dbReference type="Pfam" id="PF20445">
    <property type="entry name" value="RHS_N"/>
    <property type="match status" value="1"/>
</dbReference>
<dbReference type="VEuPathDB" id="TriTrypDB:C3747_100g109"/>
<evidence type="ECO:0000259" key="1">
    <source>
        <dbReference type="Pfam" id="PF20445"/>
    </source>
</evidence>
<dbReference type="VEuPathDB" id="TriTrypDB:ECC02_003247"/>